<dbReference type="SUPFAM" id="SSF55729">
    <property type="entry name" value="Acyl-CoA N-acyltransferases (Nat)"/>
    <property type="match status" value="1"/>
</dbReference>
<feature type="domain" description="N-acetyltransferase" evidence="3">
    <location>
        <begin position="34"/>
        <end position="176"/>
    </location>
</feature>
<dbReference type="PANTHER" id="PTHR43800:SF1">
    <property type="entry name" value="PEPTIDYL-LYSINE N-ACETYLTRANSFERASE YJAB"/>
    <property type="match status" value="1"/>
</dbReference>
<reference evidence="5" key="1">
    <citation type="journal article" date="2019" name="Int. J. Syst. Evol. Microbiol.">
        <title>The Global Catalogue of Microorganisms (GCM) 10K type strain sequencing project: providing services to taxonomists for standard genome sequencing and annotation.</title>
        <authorList>
            <consortium name="The Broad Institute Genomics Platform"/>
            <consortium name="The Broad Institute Genome Sequencing Center for Infectious Disease"/>
            <person name="Wu L."/>
            <person name="Ma J."/>
        </authorList>
    </citation>
    <scope>NUCLEOTIDE SEQUENCE [LARGE SCALE GENOMIC DNA]</scope>
    <source>
        <strain evidence="5">KCTC 42964</strain>
    </source>
</reference>
<comment type="caution">
    <text evidence="4">The sequence shown here is derived from an EMBL/GenBank/DDBJ whole genome shotgun (WGS) entry which is preliminary data.</text>
</comment>
<evidence type="ECO:0000313" key="5">
    <source>
        <dbReference type="Proteomes" id="UP001595528"/>
    </source>
</evidence>
<organism evidence="4 5">
    <name type="scientific">Marinibaculum pumilum</name>
    <dbReference type="NCBI Taxonomy" id="1766165"/>
    <lineage>
        <taxon>Bacteria</taxon>
        <taxon>Pseudomonadati</taxon>
        <taxon>Pseudomonadota</taxon>
        <taxon>Alphaproteobacteria</taxon>
        <taxon>Rhodospirillales</taxon>
        <taxon>Rhodospirillaceae</taxon>
        <taxon>Marinibaculum</taxon>
    </lineage>
</organism>
<dbReference type="InterPro" id="IPR016181">
    <property type="entry name" value="Acyl_CoA_acyltransferase"/>
</dbReference>
<keyword evidence="1 4" id="KW-0808">Transferase</keyword>
<proteinExistence type="predicted"/>
<dbReference type="CDD" id="cd04301">
    <property type="entry name" value="NAT_SF"/>
    <property type="match status" value="1"/>
</dbReference>
<dbReference type="PANTHER" id="PTHR43800">
    <property type="entry name" value="PEPTIDYL-LYSINE N-ACETYLTRANSFERASE YJAB"/>
    <property type="match status" value="1"/>
</dbReference>
<sequence>MRPDGLFDVTVTFLEMAARPSRSLPHPPQGRRLTLIRAEQPPLHFYRYLYDTVGRDWYWIERKRLSDTALAEIVRHPEVHIYLLLSAGVPAGFVEIDYRRLPEQTAIAYFGLVPEFQGGGLGRYFLEWSIDAAWSRGPAKVILNTCDLDHPGALPLYQKCGFVPVSQKRIVFDPVP</sequence>
<accession>A0ABV7KWN6</accession>
<evidence type="ECO:0000259" key="3">
    <source>
        <dbReference type="PROSITE" id="PS51186"/>
    </source>
</evidence>
<dbReference type="Proteomes" id="UP001595528">
    <property type="component" value="Unassembled WGS sequence"/>
</dbReference>
<name>A0ABV7KWN6_9PROT</name>
<keyword evidence="2 4" id="KW-0012">Acyltransferase</keyword>
<gene>
    <name evidence="4" type="ORF">ACFOGJ_05620</name>
</gene>
<evidence type="ECO:0000256" key="2">
    <source>
        <dbReference type="ARBA" id="ARBA00023315"/>
    </source>
</evidence>
<dbReference type="EMBL" id="JBHRTR010000015">
    <property type="protein sequence ID" value="MFC3226700.1"/>
    <property type="molecule type" value="Genomic_DNA"/>
</dbReference>
<dbReference type="RefSeq" id="WP_379898807.1">
    <property type="nucleotide sequence ID" value="NZ_JBHRTR010000015.1"/>
</dbReference>
<dbReference type="Gene3D" id="3.40.630.30">
    <property type="match status" value="1"/>
</dbReference>
<keyword evidence="5" id="KW-1185">Reference proteome</keyword>
<dbReference type="EC" id="2.3.1.-" evidence="4"/>
<dbReference type="PROSITE" id="PS51186">
    <property type="entry name" value="GNAT"/>
    <property type="match status" value="1"/>
</dbReference>
<dbReference type="Pfam" id="PF00583">
    <property type="entry name" value="Acetyltransf_1"/>
    <property type="match status" value="1"/>
</dbReference>
<evidence type="ECO:0000313" key="4">
    <source>
        <dbReference type="EMBL" id="MFC3226700.1"/>
    </source>
</evidence>
<dbReference type="GO" id="GO:0016746">
    <property type="term" value="F:acyltransferase activity"/>
    <property type="evidence" value="ECO:0007669"/>
    <property type="project" value="UniProtKB-KW"/>
</dbReference>
<protein>
    <submittedName>
        <fullName evidence="4">GNAT family N-acetyltransferase</fullName>
        <ecNumber evidence="4">2.3.1.-</ecNumber>
    </submittedName>
</protein>
<evidence type="ECO:0000256" key="1">
    <source>
        <dbReference type="ARBA" id="ARBA00022679"/>
    </source>
</evidence>
<dbReference type="InterPro" id="IPR000182">
    <property type="entry name" value="GNAT_dom"/>
</dbReference>